<evidence type="ECO:0000313" key="2">
    <source>
        <dbReference type="Proteomes" id="UP000241818"/>
    </source>
</evidence>
<dbReference type="PANTHER" id="PTHR38797">
    <property type="entry name" value="NUCLEAR PORE COMPLEX PROTEIN NUP85-RELATED"/>
    <property type="match status" value="1"/>
</dbReference>
<dbReference type="Pfam" id="PF12311">
    <property type="entry name" value="DUF3632"/>
    <property type="match status" value="1"/>
</dbReference>
<name>A0A2T3B774_AMORE</name>
<dbReference type="PANTHER" id="PTHR38797:SF4">
    <property type="entry name" value="NUCLEAR PORE COMPLEX PROTEIN NUP85"/>
    <property type="match status" value="1"/>
</dbReference>
<protein>
    <submittedName>
        <fullName evidence="1">Uncharacterized protein</fullName>
    </submittedName>
</protein>
<dbReference type="RefSeq" id="XP_024722782.1">
    <property type="nucleotide sequence ID" value="XM_024867359.1"/>
</dbReference>
<dbReference type="InterPro" id="IPR053204">
    <property type="entry name" value="Oxopyrrolidines_Biosynth-assoc"/>
</dbReference>
<reference evidence="1 2" key="1">
    <citation type="journal article" date="2018" name="New Phytol.">
        <title>Comparative genomics and transcriptomics depict ericoid mycorrhizal fungi as versatile saprotrophs and plant mutualists.</title>
        <authorList>
            <person name="Martino E."/>
            <person name="Morin E."/>
            <person name="Grelet G.A."/>
            <person name="Kuo A."/>
            <person name="Kohler A."/>
            <person name="Daghino S."/>
            <person name="Barry K.W."/>
            <person name="Cichocki N."/>
            <person name="Clum A."/>
            <person name="Dockter R.B."/>
            <person name="Hainaut M."/>
            <person name="Kuo R.C."/>
            <person name="LaButti K."/>
            <person name="Lindahl B.D."/>
            <person name="Lindquist E.A."/>
            <person name="Lipzen A."/>
            <person name="Khouja H.R."/>
            <person name="Magnuson J."/>
            <person name="Murat C."/>
            <person name="Ohm R.A."/>
            <person name="Singer S.W."/>
            <person name="Spatafora J.W."/>
            <person name="Wang M."/>
            <person name="Veneault-Fourrey C."/>
            <person name="Henrissat B."/>
            <person name="Grigoriev I.V."/>
            <person name="Martin F.M."/>
            <person name="Perotto S."/>
        </authorList>
    </citation>
    <scope>NUCLEOTIDE SEQUENCE [LARGE SCALE GENOMIC DNA]</scope>
    <source>
        <strain evidence="1 2">ATCC 22711</strain>
    </source>
</reference>
<dbReference type="AlphaFoldDB" id="A0A2T3B774"/>
<dbReference type="InParanoid" id="A0A2T3B774"/>
<accession>A0A2T3B774</accession>
<dbReference type="InterPro" id="IPR022085">
    <property type="entry name" value="OpdG"/>
</dbReference>
<organism evidence="1 2">
    <name type="scientific">Amorphotheca resinae ATCC 22711</name>
    <dbReference type="NCBI Taxonomy" id="857342"/>
    <lineage>
        <taxon>Eukaryota</taxon>
        <taxon>Fungi</taxon>
        <taxon>Dikarya</taxon>
        <taxon>Ascomycota</taxon>
        <taxon>Pezizomycotina</taxon>
        <taxon>Leotiomycetes</taxon>
        <taxon>Helotiales</taxon>
        <taxon>Amorphothecaceae</taxon>
        <taxon>Amorphotheca</taxon>
    </lineage>
</organism>
<dbReference type="GeneID" id="36575440"/>
<proteinExistence type="predicted"/>
<dbReference type="EMBL" id="KZ679008">
    <property type="protein sequence ID" value="PSS22736.1"/>
    <property type="molecule type" value="Genomic_DNA"/>
</dbReference>
<evidence type="ECO:0000313" key="1">
    <source>
        <dbReference type="EMBL" id="PSS22736.1"/>
    </source>
</evidence>
<gene>
    <name evidence="1" type="ORF">M430DRAFT_39996</name>
</gene>
<sequence>MASLDLKLEGFTGTPGQEAKKSSSIISTLNSKFSHGTPAYKATGTSAFSIDKVFVILRDLLQPDTTLSLESAAESVLALLPEKAPLSTEIWSFGEVCFELSEQIPYHHPSQLKLARLLEYIGRSTKVNDKMTSKGKADVYNRYQRLGESKRDWYNGPEPERPDAWVNYNAFLANLQECRVWNTDPTYAIWTLRDALETNQDEDAIRDCNVLAAAQWILWNGQSLFKQILFSGDVSSDDLRTWNSGPLYDGKGMLSLHRWHFWRERFRAVSIEDGVSDECKSVAGRAADLMVSIESNLTF</sequence>
<dbReference type="STRING" id="857342.A0A2T3B774"/>
<dbReference type="OrthoDB" id="3350591at2759"/>
<keyword evidence="2" id="KW-1185">Reference proteome</keyword>
<dbReference type="Proteomes" id="UP000241818">
    <property type="component" value="Unassembled WGS sequence"/>
</dbReference>